<protein>
    <submittedName>
        <fullName evidence="1">Uncharacterized protein</fullName>
    </submittedName>
</protein>
<dbReference type="AlphaFoldDB" id="A0A438IRW4"/>
<evidence type="ECO:0000313" key="2">
    <source>
        <dbReference type="Proteomes" id="UP000288805"/>
    </source>
</evidence>
<proteinExistence type="predicted"/>
<evidence type="ECO:0000313" key="1">
    <source>
        <dbReference type="EMBL" id="RVW99443.1"/>
    </source>
</evidence>
<dbReference type="EMBL" id="QGNW01000087">
    <property type="protein sequence ID" value="RVW99443.1"/>
    <property type="molecule type" value="Genomic_DNA"/>
</dbReference>
<comment type="caution">
    <text evidence="1">The sequence shown here is derived from an EMBL/GenBank/DDBJ whole genome shotgun (WGS) entry which is preliminary data.</text>
</comment>
<name>A0A438IRW4_VITVI</name>
<organism evidence="1 2">
    <name type="scientific">Vitis vinifera</name>
    <name type="common">Grape</name>
    <dbReference type="NCBI Taxonomy" id="29760"/>
    <lineage>
        <taxon>Eukaryota</taxon>
        <taxon>Viridiplantae</taxon>
        <taxon>Streptophyta</taxon>
        <taxon>Embryophyta</taxon>
        <taxon>Tracheophyta</taxon>
        <taxon>Spermatophyta</taxon>
        <taxon>Magnoliopsida</taxon>
        <taxon>eudicotyledons</taxon>
        <taxon>Gunneridae</taxon>
        <taxon>Pentapetalae</taxon>
        <taxon>rosids</taxon>
        <taxon>Vitales</taxon>
        <taxon>Vitaceae</taxon>
        <taxon>Viteae</taxon>
        <taxon>Vitis</taxon>
    </lineage>
</organism>
<sequence>MGLAVEAFGLKIPDLDLVCVGVFMGASCEVVFRAGDMNLPETRKVLELVESKLKSMIPKLHTLSTKMSKLASLERKEGGRVFKLELRSNNAGRFLQYSILSSKGKRFSLIFPEGRGVEWVWKTLASKWRTIGVVPANNSS</sequence>
<accession>A0A438IRW4</accession>
<reference evidence="1 2" key="1">
    <citation type="journal article" date="2018" name="PLoS Genet.">
        <title>Population sequencing reveals clonal diversity and ancestral inbreeding in the grapevine cultivar Chardonnay.</title>
        <authorList>
            <person name="Roach M.J."/>
            <person name="Johnson D.L."/>
            <person name="Bohlmann J."/>
            <person name="van Vuuren H.J."/>
            <person name="Jones S.J."/>
            <person name="Pretorius I.S."/>
            <person name="Schmidt S.A."/>
            <person name="Borneman A.R."/>
        </authorList>
    </citation>
    <scope>NUCLEOTIDE SEQUENCE [LARGE SCALE GENOMIC DNA]</scope>
    <source>
        <strain evidence="2">cv. Chardonnay</strain>
        <tissue evidence="1">Leaf</tissue>
    </source>
</reference>
<gene>
    <name evidence="1" type="ORF">CK203_038471</name>
</gene>
<dbReference type="Proteomes" id="UP000288805">
    <property type="component" value="Unassembled WGS sequence"/>
</dbReference>